<dbReference type="Gene3D" id="2.170.130.10">
    <property type="entry name" value="TonB-dependent receptor, plug domain"/>
    <property type="match status" value="1"/>
</dbReference>
<dbReference type="InterPro" id="IPR008969">
    <property type="entry name" value="CarboxyPept-like_regulatory"/>
</dbReference>
<accession>A0A495IT89</accession>
<keyword evidence="4" id="KW-0406">Ion transport</keyword>
<evidence type="ECO:0000256" key="7">
    <source>
        <dbReference type="ARBA" id="ARBA00023077"/>
    </source>
</evidence>
<comment type="similarity">
    <text evidence="10 11">Belongs to the TonB-dependent receptor family.</text>
</comment>
<evidence type="ECO:0000256" key="10">
    <source>
        <dbReference type="PROSITE-ProRule" id="PRU01360"/>
    </source>
</evidence>
<evidence type="ECO:0000256" key="11">
    <source>
        <dbReference type="RuleBase" id="RU003357"/>
    </source>
</evidence>
<organism evidence="13 14">
    <name type="scientific">Mucilaginibacter gracilis</name>
    <dbReference type="NCBI Taxonomy" id="423350"/>
    <lineage>
        <taxon>Bacteria</taxon>
        <taxon>Pseudomonadati</taxon>
        <taxon>Bacteroidota</taxon>
        <taxon>Sphingobacteriia</taxon>
        <taxon>Sphingobacteriales</taxon>
        <taxon>Sphingobacteriaceae</taxon>
        <taxon>Mucilaginibacter</taxon>
    </lineage>
</organism>
<reference evidence="13 14" key="1">
    <citation type="submission" date="2018-10" db="EMBL/GenBank/DDBJ databases">
        <title>Genomic Encyclopedia of Archaeal and Bacterial Type Strains, Phase II (KMG-II): from individual species to whole genera.</title>
        <authorList>
            <person name="Goeker M."/>
        </authorList>
    </citation>
    <scope>NUCLEOTIDE SEQUENCE [LARGE SCALE GENOMIC DNA]</scope>
    <source>
        <strain evidence="13 14">DSM 18602</strain>
    </source>
</reference>
<keyword evidence="5 10" id="KW-0812">Transmembrane</keyword>
<keyword evidence="9 10" id="KW-0998">Cell outer membrane</keyword>
<dbReference type="SUPFAM" id="SSF56935">
    <property type="entry name" value="Porins"/>
    <property type="match status" value="1"/>
</dbReference>
<keyword evidence="2 10" id="KW-0813">Transport</keyword>
<dbReference type="PROSITE" id="PS52016">
    <property type="entry name" value="TONB_DEPENDENT_REC_3"/>
    <property type="match status" value="1"/>
</dbReference>
<dbReference type="InterPro" id="IPR037066">
    <property type="entry name" value="Plug_dom_sf"/>
</dbReference>
<keyword evidence="8 10" id="KW-0472">Membrane</keyword>
<keyword evidence="14" id="KW-1185">Reference proteome</keyword>
<dbReference type="Pfam" id="PF13715">
    <property type="entry name" value="CarbopepD_reg_2"/>
    <property type="match status" value="1"/>
</dbReference>
<dbReference type="NCBIfam" id="TIGR04056">
    <property type="entry name" value="OMP_RagA_SusC"/>
    <property type="match status" value="1"/>
</dbReference>
<evidence type="ECO:0000256" key="5">
    <source>
        <dbReference type="ARBA" id="ARBA00022692"/>
    </source>
</evidence>
<comment type="caution">
    <text evidence="13">The sequence shown here is derived from an EMBL/GenBank/DDBJ whole genome shotgun (WGS) entry which is preliminary data.</text>
</comment>
<protein>
    <submittedName>
        <fullName evidence="13">TonB-linked SusC/RagA family outer membrane protein</fullName>
    </submittedName>
</protein>
<dbReference type="Gene3D" id="2.40.170.20">
    <property type="entry name" value="TonB-dependent receptor, beta-barrel domain"/>
    <property type="match status" value="1"/>
</dbReference>
<dbReference type="Gene3D" id="3.55.50.30">
    <property type="match status" value="1"/>
</dbReference>
<evidence type="ECO:0000256" key="8">
    <source>
        <dbReference type="ARBA" id="ARBA00023136"/>
    </source>
</evidence>
<evidence type="ECO:0000313" key="13">
    <source>
        <dbReference type="EMBL" id="RKR79995.1"/>
    </source>
</evidence>
<dbReference type="Pfam" id="PF07660">
    <property type="entry name" value="STN"/>
    <property type="match status" value="1"/>
</dbReference>
<dbReference type="GO" id="GO:0006826">
    <property type="term" value="P:iron ion transport"/>
    <property type="evidence" value="ECO:0007669"/>
    <property type="project" value="UniProtKB-KW"/>
</dbReference>
<evidence type="ECO:0000313" key="14">
    <source>
        <dbReference type="Proteomes" id="UP000268007"/>
    </source>
</evidence>
<keyword evidence="6" id="KW-0408">Iron</keyword>
<evidence type="ECO:0000256" key="9">
    <source>
        <dbReference type="ARBA" id="ARBA00023237"/>
    </source>
</evidence>
<dbReference type="InterPro" id="IPR012910">
    <property type="entry name" value="Plug_dom"/>
</dbReference>
<gene>
    <name evidence="13" type="ORF">BDD43_0082</name>
</gene>
<sequence length="1121" mass="122823">MKINFFATAMPKVWLPPKKILLVMKLTTLLLIVCLMQVSAKTFSQISINVKNAPLETVLETIKQQSGYVFVYDGDLLADKTVTVKLNNVSLNTALEECFKNLPLTFKIVKKNVAIQPKEQPSLLQKVIDKIKERTISGDVRDTLNVALGGATIRVKGKEIFTTTNPRGSFKLDKINTGDIIVVSYIGYQTREINITDDDGYFVRLVPATNKLDQVVIQAYGVTTQRLTTGNIAKVTAEEIARQPVMNPLLALQGKVAGLDVTQTSGYASAPVKVELRGRNSLNDQITSDPLYIIDGVPLTVLEVGGASNYNSGSAGFLQNGNIRGPAGGQSPFFNVNPGDIESIEVLKDADALAIYGSRGANGVILVTTKKGKAGKTKVDAHVDQGISRQTRFYQLMNTQQYLAVRKEAFKNDGIDYTQSRYLRSAYDLVQWDPNRYTDWQKELYGGTGKTTDASLGISGGSANTTFRIGLAYNHSTSILTASGADQRGTLSANINHSSTDQKFTIALSTAFSFTQSDMVSLPGNFTMPPNAPAIYDANGNLNFAGWGAGRNQFPFGVLKQPYDAKTNLLNTNLVLGYKPFKGFSASTSIGYNIAQANQEQLFPIISQDPINNPTGTAQFGNNSNKNLIIEPQLSYTTQISKGKLSLLLGASYQTTTTDGLYVQGTGYTNDALLGTISNAPTQLASDNFAQYRYAAIFGRINYNWDDKYLLNISGRRDGSSKFGAGKQFGNFGAIGAAWIFTQESFFKENLPFLSFGKIRSSYGITGSDGVGDYQYLSRWSSENTYTYNNIQPLVPLQHANPNFQWQANKKLEAAIDLGFLNDRFLLSAAYYRDRVGNQLIDFPIPEYTGFSTVTANSPALVQNKGLEFVFSAKIIKTKDFDWSMNFNTSFNRNKLLAYPNLSLSPYANRFVIGQPLNIVKLLHYTGVDPQTGYYTFEDKNHDGKISNVPSEPATDDRYVYDLSPKFIGGGGMNFSYKALQLSFSFNIKKQIGRNVTNQNIPGKLANQPASVIGTEWQKPGDIATTAKFTTIPGSDRGYGYFSGSDAGFTDASFIRLSNLSLNYSVPSVYAKKLGLEGCSVFLNTNNLFTITRFKGIDPEVQNFGGLPPSRIIVLGLSLNL</sequence>
<feature type="domain" description="Secretin/TonB short N-terminal" evidence="12">
    <location>
        <begin position="68"/>
        <end position="118"/>
    </location>
</feature>
<dbReference type="Proteomes" id="UP000268007">
    <property type="component" value="Unassembled WGS sequence"/>
</dbReference>
<dbReference type="InterPro" id="IPR036942">
    <property type="entry name" value="Beta-barrel_TonB_sf"/>
</dbReference>
<evidence type="ECO:0000259" key="12">
    <source>
        <dbReference type="SMART" id="SM00965"/>
    </source>
</evidence>
<dbReference type="NCBIfam" id="TIGR04057">
    <property type="entry name" value="SusC_RagA_signa"/>
    <property type="match status" value="1"/>
</dbReference>
<dbReference type="InterPro" id="IPR011662">
    <property type="entry name" value="Secretin/TonB_short_N"/>
</dbReference>
<evidence type="ECO:0000256" key="6">
    <source>
        <dbReference type="ARBA" id="ARBA00023004"/>
    </source>
</evidence>
<dbReference type="Pfam" id="PF00593">
    <property type="entry name" value="TonB_dep_Rec_b-barrel"/>
    <property type="match status" value="1"/>
</dbReference>
<dbReference type="SUPFAM" id="SSF49464">
    <property type="entry name" value="Carboxypeptidase regulatory domain-like"/>
    <property type="match status" value="1"/>
</dbReference>
<dbReference type="InterPro" id="IPR023997">
    <property type="entry name" value="TonB-dep_OMP_SusC/RagA_CS"/>
</dbReference>
<keyword evidence="3 10" id="KW-1134">Transmembrane beta strand</keyword>
<dbReference type="Pfam" id="PF07715">
    <property type="entry name" value="Plug"/>
    <property type="match status" value="1"/>
</dbReference>
<evidence type="ECO:0000256" key="1">
    <source>
        <dbReference type="ARBA" id="ARBA00004571"/>
    </source>
</evidence>
<proteinExistence type="inferred from homology"/>
<keyword evidence="4" id="KW-0410">Iron transport</keyword>
<evidence type="ECO:0000256" key="2">
    <source>
        <dbReference type="ARBA" id="ARBA00022448"/>
    </source>
</evidence>
<evidence type="ECO:0000256" key="3">
    <source>
        <dbReference type="ARBA" id="ARBA00022452"/>
    </source>
</evidence>
<dbReference type="InterPro" id="IPR000531">
    <property type="entry name" value="Beta-barrel_TonB"/>
</dbReference>
<dbReference type="EMBL" id="RBKU01000001">
    <property type="protein sequence ID" value="RKR79995.1"/>
    <property type="molecule type" value="Genomic_DNA"/>
</dbReference>
<comment type="subcellular location">
    <subcellularLocation>
        <location evidence="1 10">Cell outer membrane</location>
        <topology evidence="1 10">Multi-pass membrane protein</topology>
    </subcellularLocation>
</comment>
<dbReference type="SMART" id="SM00965">
    <property type="entry name" value="STN"/>
    <property type="match status" value="1"/>
</dbReference>
<dbReference type="InterPro" id="IPR039426">
    <property type="entry name" value="TonB-dep_rcpt-like"/>
</dbReference>
<name>A0A495IT89_9SPHI</name>
<evidence type="ECO:0000256" key="4">
    <source>
        <dbReference type="ARBA" id="ARBA00022496"/>
    </source>
</evidence>
<dbReference type="OrthoDB" id="9768177at2"/>
<keyword evidence="7 11" id="KW-0798">TonB box</keyword>
<dbReference type="GO" id="GO:0009279">
    <property type="term" value="C:cell outer membrane"/>
    <property type="evidence" value="ECO:0007669"/>
    <property type="project" value="UniProtKB-SubCell"/>
</dbReference>
<dbReference type="AlphaFoldDB" id="A0A495IT89"/>
<dbReference type="Gene3D" id="2.60.40.1120">
    <property type="entry name" value="Carboxypeptidase-like, regulatory domain"/>
    <property type="match status" value="1"/>
</dbReference>
<dbReference type="InterPro" id="IPR023996">
    <property type="entry name" value="TonB-dep_OMP_SusC/RagA"/>
</dbReference>